<dbReference type="PANTHER" id="PTHR23110:SF99">
    <property type="entry name" value="BROAD-COMPLEX CORE PROTEIN ISOFORM 6"/>
    <property type="match status" value="1"/>
</dbReference>
<dbReference type="InterPro" id="IPR007588">
    <property type="entry name" value="Znf_FLYWCH"/>
</dbReference>
<keyword evidence="9" id="KW-1185">Reference proteome</keyword>
<dbReference type="Gene3D" id="3.30.710.10">
    <property type="entry name" value="Potassium Channel Kv1.1, Chain A"/>
    <property type="match status" value="1"/>
</dbReference>
<dbReference type="PROSITE" id="PS50097">
    <property type="entry name" value="BTB"/>
    <property type="match status" value="1"/>
</dbReference>
<dbReference type="SUPFAM" id="SSF54695">
    <property type="entry name" value="POZ domain"/>
    <property type="match status" value="1"/>
</dbReference>
<evidence type="ECO:0000256" key="4">
    <source>
        <dbReference type="ARBA" id="ARBA00022833"/>
    </source>
</evidence>
<evidence type="ECO:0000259" key="7">
    <source>
        <dbReference type="PROSITE" id="PS50097"/>
    </source>
</evidence>
<dbReference type="GO" id="GO:0008270">
    <property type="term" value="F:zinc ion binding"/>
    <property type="evidence" value="ECO:0007669"/>
    <property type="project" value="UniProtKB-KW"/>
</dbReference>
<name>A0A9P0C4I7_9NEOP</name>
<evidence type="ECO:0000256" key="2">
    <source>
        <dbReference type="ARBA" id="ARBA00022723"/>
    </source>
</evidence>
<sequence length="355" mass="39756">MSQPQLLLSCKSFGNNIFEGLSSFQQKEEFVDLTLAADGHFVKVHQMVLSLASPYLKELIKSAPCPHPILFLNQISYQTLCAILEYIYSGEVIVNKNDIGELIQAAKALHITGLEFMDWTTVQVVGDGESNNSVLGTNDMNVSDETSAFDTVPSHNDNGNEQQWSQALHIIKKSSRHNNKQDTTISTESNISQIDMGNTFDESIDIQGDVGVNKCDNISGVSENPSILYTLSNQGNIQMILNRYIYNIRYVSRKKGPPTRLWRCVDYVKGKCRASVTTKDDIVVQRVAAHTHSFHDNRILKKMASGMVLSAIKEAEEKCRIMKNDRGANDSEDTDEINVETSKSIDQENLDEEWI</sequence>
<dbReference type="PANTHER" id="PTHR23110">
    <property type="entry name" value="BTB DOMAIN TRANSCRIPTION FACTOR"/>
    <property type="match status" value="1"/>
</dbReference>
<proteinExistence type="predicted"/>
<keyword evidence="2" id="KW-0479">Metal-binding</keyword>
<reference evidence="8" key="1">
    <citation type="submission" date="2021-12" db="EMBL/GenBank/DDBJ databases">
        <authorList>
            <person name="King R."/>
        </authorList>
    </citation>
    <scope>NUCLEOTIDE SEQUENCE</scope>
</reference>
<keyword evidence="4" id="KW-0862">Zinc</keyword>
<evidence type="ECO:0000313" key="9">
    <source>
        <dbReference type="Proteomes" id="UP001153714"/>
    </source>
</evidence>
<evidence type="ECO:0000256" key="3">
    <source>
        <dbReference type="ARBA" id="ARBA00022771"/>
    </source>
</evidence>
<organism evidence="8 9">
    <name type="scientific">Diatraea saccharalis</name>
    <name type="common">sugarcane borer</name>
    <dbReference type="NCBI Taxonomy" id="40085"/>
    <lineage>
        <taxon>Eukaryota</taxon>
        <taxon>Metazoa</taxon>
        <taxon>Ecdysozoa</taxon>
        <taxon>Arthropoda</taxon>
        <taxon>Hexapoda</taxon>
        <taxon>Insecta</taxon>
        <taxon>Pterygota</taxon>
        <taxon>Neoptera</taxon>
        <taxon>Endopterygota</taxon>
        <taxon>Lepidoptera</taxon>
        <taxon>Glossata</taxon>
        <taxon>Ditrysia</taxon>
        <taxon>Pyraloidea</taxon>
        <taxon>Crambidae</taxon>
        <taxon>Crambinae</taxon>
        <taxon>Diatraea</taxon>
    </lineage>
</organism>
<dbReference type="InterPro" id="IPR051095">
    <property type="entry name" value="Dros_DevTransReg"/>
</dbReference>
<evidence type="ECO:0000256" key="6">
    <source>
        <dbReference type="SAM" id="MobiDB-lite"/>
    </source>
</evidence>
<feature type="region of interest" description="Disordered" evidence="6">
    <location>
        <begin position="323"/>
        <end position="355"/>
    </location>
</feature>
<dbReference type="Proteomes" id="UP001153714">
    <property type="component" value="Chromosome 14"/>
</dbReference>
<dbReference type="InterPro" id="IPR000210">
    <property type="entry name" value="BTB/POZ_dom"/>
</dbReference>
<comment type="subcellular location">
    <subcellularLocation>
        <location evidence="1">Nucleus</location>
    </subcellularLocation>
</comment>
<evidence type="ECO:0000256" key="5">
    <source>
        <dbReference type="ARBA" id="ARBA00023242"/>
    </source>
</evidence>
<dbReference type="InterPro" id="IPR011333">
    <property type="entry name" value="SKP1/BTB/POZ_sf"/>
</dbReference>
<feature type="domain" description="BTB" evidence="7">
    <location>
        <begin position="31"/>
        <end position="96"/>
    </location>
</feature>
<dbReference type="GO" id="GO:0005634">
    <property type="term" value="C:nucleus"/>
    <property type="evidence" value="ECO:0007669"/>
    <property type="project" value="UniProtKB-SubCell"/>
</dbReference>
<dbReference type="EMBL" id="OU893345">
    <property type="protein sequence ID" value="CAH0750054.1"/>
    <property type="molecule type" value="Genomic_DNA"/>
</dbReference>
<dbReference type="Gene3D" id="2.20.25.240">
    <property type="match status" value="1"/>
</dbReference>
<dbReference type="CDD" id="cd18315">
    <property type="entry name" value="BTB_POZ_BAB-like"/>
    <property type="match status" value="1"/>
</dbReference>
<dbReference type="OrthoDB" id="6482909at2759"/>
<evidence type="ECO:0000256" key="1">
    <source>
        <dbReference type="ARBA" id="ARBA00004123"/>
    </source>
</evidence>
<reference evidence="8" key="2">
    <citation type="submission" date="2022-10" db="EMBL/GenBank/DDBJ databases">
        <authorList>
            <consortium name="ENA_rothamsted_submissions"/>
            <consortium name="culmorum"/>
            <person name="King R."/>
        </authorList>
    </citation>
    <scope>NUCLEOTIDE SEQUENCE</scope>
</reference>
<keyword evidence="5" id="KW-0539">Nucleus</keyword>
<gene>
    <name evidence="8" type="ORF">DIATSA_LOCUS3436</name>
</gene>
<dbReference type="Pfam" id="PF00651">
    <property type="entry name" value="BTB"/>
    <property type="match status" value="1"/>
</dbReference>
<dbReference type="Pfam" id="PF04500">
    <property type="entry name" value="FLYWCH"/>
    <property type="match status" value="1"/>
</dbReference>
<dbReference type="AlphaFoldDB" id="A0A9P0C4I7"/>
<accession>A0A9P0C4I7</accession>
<evidence type="ECO:0000313" key="8">
    <source>
        <dbReference type="EMBL" id="CAH0750054.1"/>
    </source>
</evidence>
<dbReference type="SMART" id="SM00225">
    <property type="entry name" value="BTB"/>
    <property type="match status" value="1"/>
</dbReference>
<dbReference type="GO" id="GO:0006357">
    <property type="term" value="P:regulation of transcription by RNA polymerase II"/>
    <property type="evidence" value="ECO:0007669"/>
    <property type="project" value="TreeGrafter"/>
</dbReference>
<protein>
    <recommendedName>
        <fullName evidence="7">BTB domain-containing protein</fullName>
    </recommendedName>
</protein>
<keyword evidence="3" id="KW-0863">Zinc-finger</keyword>